<evidence type="ECO:0000313" key="3">
    <source>
        <dbReference type="Proteomes" id="UP000233435"/>
    </source>
</evidence>
<protein>
    <submittedName>
        <fullName evidence="2">Lactate utilization protein B/C</fullName>
    </submittedName>
</protein>
<name>A0A2N3HI55_9FLAO</name>
<dbReference type="PANTHER" id="PTHR43682:SF1">
    <property type="entry name" value="LACTATE UTILIZATION PROTEIN C"/>
    <property type="match status" value="1"/>
</dbReference>
<proteinExistence type="predicted"/>
<feature type="domain" description="LUD" evidence="1">
    <location>
        <begin position="108"/>
        <end position="206"/>
    </location>
</feature>
<dbReference type="SUPFAM" id="SSF100950">
    <property type="entry name" value="NagB/RpiA/CoA transferase-like"/>
    <property type="match status" value="1"/>
</dbReference>
<evidence type="ECO:0000313" key="2">
    <source>
        <dbReference type="EMBL" id="PKQ44647.1"/>
    </source>
</evidence>
<sequence length="206" mass="22527">MIILIRGIRKDKNMSRASILNAVKKNKPDLLPLPEIDLDVFSENIDLVKTFIGNVEFVGGRAIQLGSVENIDSEIKNLYPNATKIVSCTRDSNLGTISISKNTNPHGLETIDLAIVKGELAVAENGAVWISENDLTIRVLPFITNDLILIVNKEDIHLHMHSAYKAISKRDRTFGLFLSGPSKTADIEQCLVIGAQGAISLTVLIV</sequence>
<dbReference type="Proteomes" id="UP000233435">
    <property type="component" value="Unassembled WGS sequence"/>
</dbReference>
<comment type="caution">
    <text evidence="2">The sequence shown here is derived from an EMBL/GenBank/DDBJ whole genome shotgun (WGS) entry which is preliminary data.</text>
</comment>
<evidence type="ECO:0000259" key="1">
    <source>
        <dbReference type="Pfam" id="PF02589"/>
    </source>
</evidence>
<dbReference type="InterPro" id="IPR024185">
    <property type="entry name" value="FTHF_cligase-like_sf"/>
</dbReference>
<reference evidence="2 3" key="1">
    <citation type="submission" date="2017-12" db="EMBL/GenBank/DDBJ databases">
        <title>Confluentibacter flavum sp. nov., isolated from the saline lake.</title>
        <authorList>
            <person name="Yu L."/>
        </authorList>
    </citation>
    <scope>NUCLEOTIDE SEQUENCE [LARGE SCALE GENOMIC DNA]</scope>
    <source>
        <strain evidence="2 3">3B</strain>
    </source>
</reference>
<dbReference type="PANTHER" id="PTHR43682">
    <property type="entry name" value="LACTATE UTILIZATION PROTEIN C"/>
    <property type="match status" value="1"/>
</dbReference>
<dbReference type="Pfam" id="PF02589">
    <property type="entry name" value="LUD_dom"/>
    <property type="match status" value="1"/>
</dbReference>
<dbReference type="EMBL" id="PJEO01000044">
    <property type="protein sequence ID" value="PKQ44647.1"/>
    <property type="molecule type" value="Genomic_DNA"/>
</dbReference>
<gene>
    <name evidence="2" type="ORF">CSW08_12225</name>
</gene>
<organism evidence="2 3">
    <name type="scientific">Confluentibacter flavum</name>
    <dbReference type="NCBI Taxonomy" id="1909700"/>
    <lineage>
        <taxon>Bacteria</taxon>
        <taxon>Pseudomonadati</taxon>
        <taxon>Bacteroidota</taxon>
        <taxon>Flavobacteriia</taxon>
        <taxon>Flavobacteriales</taxon>
        <taxon>Flavobacteriaceae</taxon>
        <taxon>Confluentibacter</taxon>
    </lineage>
</organism>
<dbReference type="Gene3D" id="3.40.50.10420">
    <property type="entry name" value="NagB/RpiA/CoA transferase-like"/>
    <property type="match status" value="1"/>
</dbReference>
<accession>A0A2N3HI55</accession>
<dbReference type="InterPro" id="IPR037171">
    <property type="entry name" value="NagB/RpiA_transferase-like"/>
</dbReference>
<dbReference type="InterPro" id="IPR003741">
    <property type="entry name" value="LUD_dom"/>
</dbReference>
<keyword evidence="3" id="KW-1185">Reference proteome</keyword>
<dbReference type="AlphaFoldDB" id="A0A2N3HI55"/>